<dbReference type="InterPro" id="IPR052155">
    <property type="entry name" value="Biofilm_reg_signaling"/>
</dbReference>
<dbReference type="NCBIfam" id="TIGR00229">
    <property type="entry name" value="sensory_box"/>
    <property type="match status" value="2"/>
</dbReference>
<dbReference type="InterPro" id="IPR000160">
    <property type="entry name" value="GGDEF_dom"/>
</dbReference>
<evidence type="ECO:0000259" key="1">
    <source>
        <dbReference type="PROSITE" id="PS50112"/>
    </source>
</evidence>
<dbReference type="SMART" id="SM00086">
    <property type="entry name" value="PAC"/>
    <property type="match status" value="2"/>
</dbReference>
<dbReference type="NCBIfam" id="TIGR00254">
    <property type="entry name" value="GGDEF"/>
    <property type="match status" value="1"/>
</dbReference>
<dbReference type="SUPFAM" id="SSF55073">
    <property type="entry name" value="Nucleotide cyclase"/>
    <property type="match status" value="1"/>
</dbReference>
<dbReference type="RefSeq" id="WP_171702954.1">
    <property type="nucleotide sequence ID" value="NZ_JABFHI010000005.1"/>
</dbReference>
<evidence type="ECO:0000259" key="2">
    <source>
        <dbReference type="PROSITE" id="PS50113"/>
    </source>
</evidence>
<dbReference type="PANTHER" id="PTHR44757">
    <property type="entry name" value="DIGUANYLATE CYCLASE DGCP"/>
    <property type="match status" value="1"/>
</dbReference>
<feature type="domain" description="EAL" evidence="3">
    <location>
        <begin position="371"/>
        <end position="606"/>
    </location>
</feature>
<evidence type="ECO:0000313" key="6">
    <source>
        <dbReference type="Proteomes" id="UP000588806"/>
    </source>
</evidence>
<accession>A0A7Y3TYP2</accession>
<feature type="domain" description="PAC" evidence="2">
    <location>
        <begin position="147"/>
        <end position="199"/>
    </location>
</feature>
<dbReference type="PROSITE" id="PS50887">
    <property type="entry name" value="GGDEF"/>
    <property type="match status" value="1"/>
</dbReference>
<dbReference type="Gene3D" id="3.20.20.450">
    <property type="entry name" value="EAL domain"/>
    <property type="match status" value="1"/>
</dbReference>
<dbReference type="Pfam" id="PF00563">
    <property type="entry name" value="EAL"/>
    <property type="match status" value="1"/>
</dbReference>
<dbReference type="InterPro" id="IPR035919">
    <property type="entry name" value="EAL_sf"/>
</dbReference>
<dbReference type="AlphaFoldDB" id="A0A7Y3TYP2"/>
<dbReference type="PROSITE" id="PS50883">
    <property type="entry name" value="EAL"/>
    <property type="match status" value="1"/>
</dbReference>
<dbReference type="InterPro" id="IPR000014">
    <property type="entry name" value="PAS"/>
</dbReference>
<dbReference type="CDD" id="cd00130">
    <property type="entry name" value="PAS"/>
    <property type="match status" value="2"/>
</dbReference>
<dbReference type="Proteomes" id="UP000588806">
    <property type="component" value="Unassembled WGS sequence"/>
</dbReference>
<sequence length="606" mass="68548">MYYIPEHRERMMQKFTACAEQGIPYDEELQIVAADGQRRWVRSVGQPLYDNRKRIIGVSGACQDVTQRRERERELRKLAYITEQSPAPITVTDLKGKMEYVNAAFEKLSGYSRDELLGKTSAYIQSGNTPDATYKSLWQAISTGQVWTGEIQNRRKDGSLYWEHELISPLKDDLGQVANFVAIKQDITAVKEAQQELRRLAFEDALTGLYSRGGFTQVLETRLEKEGWLADGIVATIDIVGLRDINDAYGHNAGDQLLKEFGRRLTQRADETRLTGRIGGDEFIVFLSPDCTRTEEERLEQLLNELTQPMALEGTQIEISIRLGYTPLNQPERSIQSLLREAERALSHHRTKLSEPWVAYDGKLQEDSRLRIQLTRELHQALKDDQFELHYQPKVDLETGHLIACEALLRWHHPELGLISPGVFIPIAEQSQLIAPIGAWVLRNACQQLQAWRASGLQPVSVAVNISLIQFQTGSLPHQVKRILDETGASPNELVLELTESVFSDATTSLLDQMHALREMGLRLSLDDFGTGYSSLLYLQQYPVDEIKIDQGFVFQLRQDSFSRQLVKAVLMIAESLQADVLAEGIETADIGETLRAMGCRFGQGY</sequence>
<dbReference type="SMART" id="SM00091">
    <property type="entry name" value="PAS"/>
    <property type="match status" value="1"/>
</dbReference>
<evidence type="ECO:0000259" key="4">
    <source>
        <dbReference type="PROSITE" id="PS50887"/>
    </source>
</evidence>
<dbReference type="SMART" id="SM00267">
    <property type="entry name" value="GGDEF"/>
    <property type="match status" value="1"/>
</dbReference>
<dbReference type="EMBL" id="JABFHI010000005">
    <property type="protein sequence ID" value="NOG32499.1"/>
    <property type="molecule type" value="Genomic_DNA"/>
</dbReference>
<dbReference type="InterPro" id="IPR013655">
    <property type="entry name" value="PAS_fold_3"/>
</dbReference>
<comment type="caution">
    <text evidence="5">The sequence shown here is derived from an EMBL/GenBank/DDBJ whole genome shotgun (WGS) entry which is preliminary data.</text>
</comment>
<dbReference type="Pfam" id="PF08447">
    <property type="entry name" value="PAS_3"/>
    <property type="match status" value="1"/>
</dbReference>
<feature type="domain" description="GGDEF" evidence="4">
    <location>
        <begin position="230"/>
        <end position="362"/>
    </location>
</feature>
<dbReference type="SUPFAM" id="SSF55785">
    <property type="entry name" value="PYP-like sensor domain (PAS domain)"/>
    <property type="match status" value="2"/>
</dbReference>
<dbReference type="Pfam" id="PF00990">
    <property type="entry name" value="GGDEF"/>
    <property type="match status" value="1"/>
</dbReference>
<dbReference type="InterPro" id="IPR001610">
    <property type="entry name" value="PAC"/>
</dbReference>
<keyword evidence="6" id="KW-1185">Reference proteome</keyword>
<feature type="domain" description="PAC" evidence="2">
    <location>
        <begin position="25"/>
        <end position="77"/>
    </location>
</feature>
<dbReference type="PANTHER" id="PTHR44757:SF2">
    <property type="entry name" value="BIOFILM ARCHITECTURE MAINTENANCE PROTEIN MBAA"/>
    <property type="match status" value="1"/>
</dbReference>
<dbReference type="Gene3D" id="3.30.70.270">
    <property type="match status" value="1"/>
</dbReference>
<dbReference type="InterPro" id="IPR035965">
    <property type="entry name" value="PAS-like_dom_sf"/>
</dbReference>
<feature type="domain" description="PAS" evidence="1">
    <location>
        <begin position="74"/>
        <end position="120"/>
    </location>
</feature>
<dbReference type="SMART" id="SM00052">
    <property type="entry name" value="EAL"/>
    <property type="match status" value="1"/>
</dbReference>
<dbReference type="InterPro" id="IPR000700">
    <property type="entry name" value="PAS-assoc_C"/>
</dbReference>
<organism evidence="5 6">
    <name type="scientific">Vreelandella azerica</name>
    <dbReference type="NCBI Taxonomy" id="2732867"/>
    <lineage>
        <taxon>Bacteria</taxon>
        <taxon>Pseudomonadati</taxon>
        <taxon>Pseudomonadota</taxon>
        <taxon>Gammaproteobacteria</taxon>
        <taxon>Oceanospirillales</taxon>
        <taxon>Halomonadaceae</taxon>
        <taxon>Vreelandella</taxon>
    </lineage>
</organism>
<reference evidence="5 6" key="2">
    <citation type="submission" date="2020-06" db="EMBL/GenBank/DDBJ databases">
        <title>Halomonas songnenensis sp. nov., a moderately halophilic bacterium isolated from saline and alkaline soils.</title>
        <authorList>
            <person name="Jiang J."/>
            <person name="Pan Y."/>
        </authorList>
    </citation>
    <scope>NUCLEOTIDE SEQUENCE [LARGE SCALE GENOMIC DNA]</scope>
    <source>
        <strain evidence="5 6">TBZ9</strain>
    </source>
</reference>
<reference evidence="5 6" key="1">
    <citation type="submission" date="2020-05" db="EMBL/GenBank/DDBJ databases">
        <authorList>
            <person name="Ruan W."/>
            <person name="Jeon C.O."/>
            <person name="Chun B.H."/>
        </authorList>
    </citation>
    <scope>NUCLEOTIDE SEQUENCE [LARGE SCALE GENOMIC DNA]</scope>
    <source>
        <strain evidence="5 6">TBZ9</strain>
    </source>
</reference>
<dbReference type="PROSITE" id="PS50112">
    <property type="entry name" value="PAS"/>
    <property type="match status" value="1"/>
</dbReference>
<dbReference type="SUPFAM" id="SSF141868">
    <property type="entry name" value="EAL domain-like"/>
    <property type="match status" value="1"/>
</dbReference>
<dbReference type="InterPro" id="IPR043128">
    <property type="entry name" value="Rev_trsase/Diguanyl_cyclase"/>
</dbReference>
<evidence type="ECO:0000259" key="3">
    <source>
        <dbReference type="PROSITE" id="PS50883"/>
    </source>
</evidence>
<dbReference type="CDD" id="cd01949">
    <property type="entry name" value="GGDEF"/>
    <property type="match status" value="1"/>
</dbReference>
<protein>
    <submittedName>
        <fullName evidence="5">EAL domain-containing protein</fullName>
    </submittedName>
</protein>
<dbReference type="InterPro" id="IPR001633">
    <property type="entry name" value="EAL_dom"/>
</dbReference>
<gene>
    <name evidence="5" type="ORF">HLB35_13385</name>
</gene>
<dbReference type="CDD" id="cd01948">
    <property type="entry name" value="EAL"/>
    <property type="match status" value="1"/>
</dbReference>
<dbReference type="PROSITE" id="PS50113">
    <property type="entry name" value="PAC"/>
    <property type="match status" value="2"/>
</dbReference>
<evidence type="ECO:0000313" key="5">
    <source>
        <dbReference type="EMBL" id="NOG32499.1"/>
    </source>
</evidence>
<name>A0A7Y3TYP2_9GAMM</name>
<dbReference type="InterPro" id="IPR029787">
    <property type="entry name" value="Nucleotide_cyclase"/>
</dbReference>
<dbReference type="Gene3D" id="3.30.450.20">
    <property type="entry name" value="PAS domain"/>
    <property type="match status" value="2"/>
</dbReference>
<dbReference type="Pfam" id="PF13426">
    <property type="entry name" value="PAS_9"/>
    <property type="match status" value="1"/>
</dbReference>
<proteinExistence type="predicted"/>